<dbReference type="EMBL" id="JACOFZ010000008">
    <property type="protein sequence ID" value="MBC3882870.1"/>
    <property type="molecule type" value="Genomic_DNA"/>
</dbReference>
<sequence length="88" mass="9629">MSLSIALPSANQGLQAYQQIKTRGDPANPAVEARALLRAEQEAAGTVTTQELEVPETEQTMTRQELLELQRSWGLKSAFLGTQVDVFV</sequence>
<gene>
    <name evidence="1" type="ORF">H8K36_15875</name>
</gene>
<protein>
    <submittedName>
        <fullName evidence="1">Uncharacterized protein</fullName>
    </submittedName>
</protein>
<dbReference type="Proteomes" id="UP000627446">
    <property type="component" value="Unassembled WGS sequence"/>
</dbReference>
<organism evidence="1 2">
    <name type="scientific">Undibacterium nitidum</name>
    <dbReference type="NCBI Taxonomy" id="2762298"/>
    <lineage>
        <taxon>Bacteria</taxon>
        <taxon>Pseudomonadati</taxon>
        <taxon>Pseudomonadota</taxon>
        <taxon>Betaproteobacteria</taxon>
        <taxon>Burkholderiales</taxon>
        <taxon>Oxalobacteraceae</taxon>
        <taxon>Undibacterium</taxon>
    </lineage>
</organism>
<reference evidence="1" key="1">
    <citation type="submission" date="2020-08" db="EMBL/GenBank/DDBJ databases">
        <title>Novel species isolated from subtropical streams in China.</title>
        <authorList>
            <person name="Lu H."/>
        </authorList>
    </citation>
    <scope>NUCLEOTIDE SEQUENCE</scope>
    <source>
        <strain evidence="1">LX22W</strain>
    </source>
</reference>
<proteinExistence type="predicted"/>
<dbReference type="AlphaFoldDB" id="A0A923KMG6"/>
<name>A0A923KMG6_9BURK</name>
<evidence type="ECO:0000313" key="2">
    <source>
        <dbReference type="Proteomes" id="UP000627446"/>
    </source>
</evidence>
<comment type="caution">
    <text evidence="1">The sequence shown here is derived from an EMBL/GenBank/DDBJ whole genome shotgun (WGS) entry which is preliminary data.</text>
</comment>
<dbReference type="RefSeq" id="WP_186917493.1">
    <property type="nucleotide sequence ID" value="NZ_JACOFZ010000008.1"/>
</dbReference>
<accession>A0A923KMG6</accession>
<evidence type="ECO:0000313" key="1">
    <source>
        <dbReference type="EMBL" id="MBC3882870.1"/>
    </source>
</evidence>
<keyword evidence="2" id="KW-1185">Reference proteome</keyword>